<dbReference type="PATRIC" id="fig|398512.5.peg.4236"/>
<proteinExistence type="inferred from homology"/>
<dbReference type="CDD" id="cd03230">
    <property type="entry name" value="ABC_DR_subfamily_A"/>
    <property type="match status" value="1"/>
</dbReference>
<dbReference type="PANTHER" id="PTHR43335">
    <property type="entry name" value="ABC TRANSPORTER, ATP-BINDING PROTEIN"/>
    <property type="match status" value="1"/>
</dbReference>
<dbReference type="Pfam" id="PF00005">
    <property type="entry name" value="ABC_tran"/>
    <property type="match status" value="1"/>
</dbReference>
<evidence type="ECO:0000313" key="7">
    <source>
        <dbReference type="Proteomes" id="UP000036923"/>
    </source>
</evidence>
<dbReference type="Proteomes" id="UP000036923">
    <property type="component" value="Unassembled WGS sequence"/>
</dbReference>
<dbReference type="GO" id="GO:0016887">
    <property type="term" value="F:ATP hydrolysis activity"/>
    <property type="evidence" value="ECO:0007669"/>
    <property type="project" value="InterPro"/>
</dbReference>
<organism evidence="6 7">
    <name type="scientific">Pseudobacteroides cellulosolvens ATCC 35603 = DSM 2933</name>
    <dbReference type="NCBI Taxonomy" id="398512"/>
    <lineage>
        <taxon>Bacteria</taxon>
        <taxon>Bacillati</taxon>
        <taxon>Bacillota</taxon>
        <taxon>Clostridia</taxon>
        <taxon>Eubacteriales</taxon>
        <taxon>Oscillospiraceae</taxon>
        <taxon>Pseudobacteroides</taxon>
    </lineage>
</organism>
<dbReference type="PANTHER" id="PTHR43335:SF4">
    <property type="entry name" value="ABC TRANSPORTER, ATP-BINDING PROTEIN"/>
    <property type="match status" value="1"/>
</dbReference>
<dbReference type="AlphaFoldDB" id="A0A0L6JTP2"/>
<dbReference type="InterPro" id="IPR027417">
    <property type="entry name" value="P-loop_NTPase"/>
</dbReference>
<dbReference type="GO" id="GO:0005524">
    <property type="term" value="F:ATP binding"/>
    <property type="evidence" value="ECO:0007669"/>
    <property type="project" value="UniProtKB-KW"/>
</dbReference>
<reference evidence="7" key="1">
    <citation type="submission" date="2015-07" db="EMBL/GenBank/DDBJ databases">
        <title>Near-Complete Genome Sequence of the Cellulolytic Bacterium Bacteroides (Pseudobacteroides) cellulosolvens ATCC 35603.</title>
        <authorList>
            <person name="Dassa B."/>
            <person name="Utturkar S.M."/>
            <person name="Klingeman D.M."/>
            <person name="Hurt R.A."/>
            <person name="Keller M."/>
            <person name="Xu J."/>
            <person name="Reddy Y.H.K."/>
            <person name="Borovok I."/>
            <person name="Grinberg I.R."/>
            <person name="Lamed R."/>
            <person name="Zhivin O."/>
            <person name="Bayer E.A."/>
            <person name="Brown S.D."/>
        </authorList>
    </citation>
    <scope>NUCLEOTIDE SEQUENCE [LARGE SCALE GENOMIC DNA]</scope>
    <source>
        <strain evidence="7">DSM 2933</strain>
    </source>
</reference>
<evidence type="ECO:0000256" key="3">
    <source>
        <dbReference type="ARBA" id="ARBA00022741"/>
    </source>
</evidence>
<comment type="similarity">
    <text evidence="1">Belongs to the ABC transporter superfamily.</text>
</comment>
<keyword evidence="3" id="KW-0547">Nucleotide-binding</keyword>
<sequence length="303" mass="34419">MIKIENLHKRYKGHKVLKGLNIEVNKGEIYGFIGHNGVGKSTTMNILAGLINFQEGKCIINGRDSSCKGLRNKDIGYLPEDPKFYPYMSAWEYLEFIGRIGGEAGNIIKEKAAKLLERVKLEKAAKRPIGGYSRGMKQRLGLAVAMYHDPFVYLLDEPSSALDPEGRLDMVNIIEDLKSQGKTVFLSTHILKDIERVCDRVGIINDGKIVVEDKLDSLIGKYIQPVYDIEFLKKPEKDISDRLIKLDYVEKIDVHDNKFSITIKNVERDSKNLLREVVESNTCVTSINLRRNSLEEIFMKVAK</sequence>
<dbReference type="EC" id="3.6.3.25" evidence="6"/>
<dbReference type="InterPro" id="IPR025302">
    <property type="entry name" value="DrrA1/2-like_C"/>
</dbReference>
<keyword evidence="7" id="KW-1185">Reference proteome</keyword>
<keyword evidence="2" id="KW-0813">Transport</keyword>
<name>A0A0L6JTP2_9FIRM</name>
<evidence type="ECO:0000259" key="5">
    <source>
        <dbReference type="PROSITE" id="PS50893"/>
    </source>
</evidence>
<protein>
    <submittedName>
        <fullName evidence="6">Sulfate-transporting ATPase</fullName>
        <ecNumber evidence="6">3.6.3.25</ecNumber>
    </submittedName>
</protein>
<keyword evidence="6" id="KW-0378">Hydrolase</keyword>
<dbReference type="OrthoDB" id="9804819at2"/>
<dbReference type="SMART" id="SM00382">
    <property type="entry name" value="AAA"/>
    <property type="match status" value="1"/>
</dbReference>
<keyword evidence="4" id="KW-0067">ATP-binding</keyword>
<evidence type="ECO:0000313" key="6">
    <source>
        <dbReference type="EMBL" id="KNY28777.1"/>
    </source>
</evidence>
<dbReference type="STRING" id="398512.Bccel_4051"/>
<evidence type="ECO:0000256" key="2">
    <source>
        <dbReference type="ARBA" id="ARBA00022448"/>
    </source>
</evidence>
<feature type="domain" description="ABC transporter" evidence="5">
    <location>
        <begin position="2"/>
        <end position="231"/>
    </location>
</feature>
<dbReference type="eggNOG" id="COG1131">
    <property type="taxonomic scope" value="Bacteria"/>
</dbReference>
<dbReference type="SUPFAM" id="SSF52540">
    <property type="entry name" value="P-loop containing nucleoside triphosphate hydrolases"/>
    <property type="match status" value="1"/>
</dbReference>
<dbReference type="Gene3D" id="3.40.50.300">
    <property type="entry name" value="P-loop containing nucleotide triphosphate hydrolases"/>
    <property type="match status" value="1"/>
</dbReference>
<accession>A0A0L6JTP2</accession>
<evidence type="ECO:0000256" key="1">
    <source>
        <dbReference type="ARBA" id="ARBA00005417"/>
    </source>
</evidence>
<gene>
    <name evidence="6" type="ORF">Bccel_4051</name>
</gene>
<dbReference type="PROSITE" id="PS50893">
    <property type="entry name" value="ABC_TRANSPORTER_2"/>
    <property type="match status" value="1"/>
</dbReference>
<comment type="caution">
    <text evidence="6">The sequence shown here is derived from an EMBL/GenBank/DDBJ whole genome shotgun (WGS) entry which is preliminary data.</text>
</comment>
<dbReference type="InterPro" id="IPR003593">
    <property type="entry name" value="AAA+_ATPase"/>
</dbReference>
<evidence type="ECO:0000256" key="4">
    <source>
        <dbReference type="ARBA" id="ARBA00022840"/>
    </source>
</evidence>
<dbReference type="InterPro" id="IPR003439">
    <property type="entry name" value="ABC_transporter-like_ATP-bd"/>
</dbReference>
<dbReference type="Pfam" id="PF13732">
    <property type="entry name" value="DrrA1-3_C"/>
    <property type="match status" value="1"/>
</dbReference>
<dbReference type="EMBL" id="LGTC01000001">
    <property type="protein sequence ID" value="KNY28777.1"/>
    <property type="molecule type" value="Genomic_DNA"/>
</dbReference>
<dbReference type="RefSeq" id="WP_050753653.1">
    <property type="nucleotide sequence ID" value="NZ_JQKC01000002.1"/>
</dbReference>